<dbReference type="PANTHER" id="PTHR45913">
    <property type="entry name" value="EPM2A-INTERACTING PROTEIN 1"/>
    <property type="match status" value="1"/>
</dbReference>
<name>A0A0C2MVA1_THEKT</name>
<gene>
    <name evidence="1" type="ORF">RF11_08772</name>
</gene>
<evidence type="ECO:0000313" key="1">
    <source>
        <dbReference type="EMBL" id="KII71276.1"/>
    </source>
</evidence>
<dbReference type="OMA" id="CMIHREN"/>
<dbReference type="EMBL" id="JWZT01001813">
    <property type="protein sequence ID" value="KII71276.1"/>
    <property type="molecule type" value="Genomic_DNA"/>
</dbReference>
<dbReference type="Proteomes" id="UP000031668">
    <property type="component" value="Unassembled WGS sequence"/>
</dbReference>
<organism evidence="1 2">
    <name type="scientific">Thelohanellus kitauei</name>
    <name type="common">Myxosporean</name>
    <dbReference type="NCBI Taxonomy" id="669202"/>
    <lineage>
        <taxon>Eukaryota</taxon>
        <taxon>Metazoa</taxon>
        <taxon>Cnidaria</taxon>
        <taxon>Myxozoa</taxon>
        <taxon>Myxosporea</taxon>
        <taxon>Bivalvulida</taxon>
        <taxon>Platysporina</taxon>
        <taxon>Myxobolidae</taxon>
        <taxon>Thelohanellus</taxon>
    </lineage>
</organism>
<keyword evidence="2" id="KW-1185">Reference proteome</keyword>
<proteinExistence type="predicted"/>
<accession>A0A0C2MVA1</accession>
<protein>
    <submittedName>
        <fullName evidence="1">SCAN domain-containing protein 3</fullName>
    </submittedName>
</protein>
<dbReference type="PANTHER" id="PTHR45913:SF19">
    <property type="entry name" value="LOW QUALITY PROTEIN: ZINC FINGER BED DOMAIN-CONTAINING PROTEIN 5-LIKE"/>
    <property type="match status" value="1"/>
</dbReference>
<comment type="caution">
    <text evidence="1">The sequence shown here is derived from an EMBL/GenBank/DDBJ whole genome shotgun (WGS) entry which is preliminary data.</text>
</comment>
<reference evidence="1 2" key="1">
    <citation type="journal article" date="2014" name="Genome Biol. Evol.">
        <title>The genome of the myxosporean Thelohanellus kitauei shows adaptations to nutrient acquisition within its fish host.</title>
        <authorList>
            <person name="Yang Y."/>
            <person name="Xiong J."/>
            <person name="Zhou Z."/>
            <person name="Huo F."/>
            <person name="Miao W."/>
            <person name="Ran C."/>
            <person name="Liu Y."/>
            <person name="Zhang J."/>
            <person name="Feng J."/>
            <person name="Wang M."/>
            <person name="Wang M."/>
            <person name="Wang L."/>
            <person name="Yao B."/>
        </authorList>
    </citation>
    <scope>NUCLEOTIDE SEQUENCE [LARGE SCALE GENOMIC DNA]</scope>
    <source>
        <strain evidence="1">Wuqing</strain>
    </source>
</reference>
<evidence type="ECO:0000313" key="2">
    <source>
        <dbReference type="Proteomes" id="UP000031668"/>
    </source>
</evidence>
<dbReference type="OrthoDB" id="1101576at2759"/>
<dbReference type="AlphaFoldDB" id="A0A0C2MVA1"/>
<sequence length="110" mass="12751">MTCRSSALEPLIKIVASHIVSTDCMIHRQTLAAKGMNEDFAHAFSAYIKIVDFIEVRTLNQRLFENMCLEMEAEQKYLLPHTEVRCLSRGRVMQGVYELREELYFFSKSA</sequence>